<dbReference type="InterPro" id="IPR008220">
    <property type="entry name" value="HAT_MetX-like"/>
</dbReference>
<dbReference type="GO" id="GO:0009086">
    <property type="term" value="P:methionine biosynthetic process"/>
    <property type="evidence" value="ECO:0007669"/>
    <property type="project" value="TreeGrafter"/>
</dbReference>
<name>A0A9W3BC01_BIOGL</name>
<evidence type="ECO:0000313" key="3">
    <source>
        <dbReference type="Proteomes" id="UP001165740"/>
    </source>
</evidence>
<dbReference type="NCBIfam" id="NF001209">
    <property type="entry name" value="PRK00175.1"/>
    <property type="match status" value="1"/>
</dbReference>
<dbReference type="OMA" id="HPILVMG"/>
<comment type="similarity">
    <text evidence="1">Belongs to the AB hydrolase superfamily. MetX family.</text>
</comment>
<evidence type="ECO:0000313" key="5">
    <source>
        <dbReference type="RefSeq" id="XP_055896965.1"/>
    </source>
</evidence>
<gene>
    <name evidence="4 5" type="primary">LOC106071356</name>
</gene>
<sequence length="484" mass="53621">MAVNTISSSLLLLQPMKTLSKHTARTLQRHCKLKTSARKCLFSTSAWNPQDACPLEQVPTPPKESLFGDSGPADVQFKGLETSFPCVSRIKSTGPEPEYDKVTKGYKLFTTNKAFPMKLNKGVLPKLDIAYETWGTLNNDKSNAVLVLAGLSASSHARSSVDNMKPGWWERFIGPGCAVDTSKFFVICPNNLGGCYGSSGPSSVNVLTDKPYGTTFPIIGIEDMTNAIFLLLDHLEIDKLHGSVGSSLGGMLSLQSAVSYPERVGRLITISSCAQSHPSSIAMRYLQRKCIMSDPNWNNGHYYGKAYPKIGMKLAREIATITYRSGPEWDERFGRGRISDEPPSLCPTFLIEAYLEHQGESFSTKYDPNSLLYMSKAMDMFDIAEGYNSLEEGLSRVKCPVMVIGVQTDVLFPIWQQRELASLLQRAGNPQVTFYELNSLYGHDTFLLDLNGVGAAIKGFLETEQRESGLVSQNKRRNKERKLF</sequence>
<dbReference type="Proteomes" id="UP001165740">
    <property type="component" value="Chromosome 9"/>
</dbReference>
<feature type="domain" description="AB hydrolase-1" evidence="2">
    <location>
        <begin position="144"/>
        <end position="447"/>
    </location>
</feature>
<dbReference type="Pfam" id="PF00561">
    <property type="entry name" value="Abhydrolase_1"/>
    <property type="match status" value="1"/>
</dbReference>
<dbReference type="PANTHER" id="PTHR32268:SF16">
    <property type="entry name" value="SERINE O-SUCCINYLTRANSFERASE"/>
    <property type="match status" value="1"/>
</dbReference>
<evidence type="ECO:0000259" key="2">
    <source>
        <dbReference type="Pfam" id="PF00561"/>
    </source>
</evidence>
<dbReference type="HAMAP" id="MF_00296">
    <property type="entry name" value="MetX_acyltransf"/>
    <property type="match status" value="1"/>
</dbReference>
<dbReference type="GO" id="GO:0006535">
    <property type="term" value="P:cysteine biosynthetic process from serine"/>
    <property type="evidence" value="ECO:0007669"/>
    <property type="project" value="TreeGrafter"/>
</dbReference>
<reference evidence="4 5" key="1">
    <citation type="submission" date="2025-04" db="UniProtKB">
        <authorList>
            <consortium name="RefSeq"/>
        </authorList>
    </citation>
    <scope>IDENTIFICATION</scope>
</reference>
<dbReference type="GeneID" id="106071356"/>
<dbReference type="NCBIfam" id="TIGR01392">
    <property type="entry name" value="homoserO_Ac_trn"/>
    <property type="match status" value="1"/>
</dbReference>
<dbReference type="Gene3D" id="3.40.50.1820">
    <property type="entry name" value="alpha/beta hydrolase"/>
    <property type="match status" value="1"/>
</dbReference>
<evidence type="ECO:0000313" key="4">
    <source>
        <dbReference type="RefSeq" id="XP_055896964.1"/>
    </source>
</evidence>
<dbReference type="GO" id="GO:0009001">
    <property type="term" value="F:serine O-acetyltransferase activity"/>
    <property type="evidence" value="ECO:0007669"/>
    <property type="project" value="TreeGrafter"/>
</dbReference>
<dbReference type="GO" id="GO:0009092">
    <property type="term" value="P:homoserine metabolic process"/>
    <property type="evidence" value="ECO:0007669"/>
    <property type="project" value="TreeGrafter"/>
</dbReference>
<dbReference type="InterPro" id="IPR029058">
    <property type="entry name" value="AB_hydrolase_fold"/>
</dbReference>
<dbReference type="InterPro" id="IPR000073">
    <property type="entry name" value="AB_hydrolase_1"/>
</dbReference>
<dbReference type="OrthoDB" id="444135at2759"/>
<dbReference type="PANTHER" id="PTHR32268">
    <property type="entry name" value="HOMOSERINE O-ACETYLTRANSFERASE"/>
    <property type="match status" value="1"/>
</dbReference>
<dbReference type="AlphaFoldDB" id="A0A9W3BC01"/>
<keyword evidence="3" id="KW-1185">Reference proteome</keyword>
<accession>A0A9W3BC01</accession>
<organism evidence="3 5">
    <name type="scientific">Biomphalaria glabrata</name>
    <name type="common">Bloodfluke planorb</name>
    <name type="synonym">Freshwater snail</name>
    <dbReference type="NCBI Taxonomy" id="6526"/>
    <lineage>
        <taxon>Eukaryota</taxon>
        <taxon>Metazoa</taxon>
        <taxon>Spiralia</taxon>
        <taxon>Lophotrochozoa</taxon>
        <taxon>Mollusca</taxon>
        <taxon>Gastropoda</taxon>
        <taxon>Heterobranchia</taxon>
        <taxon>Euthyneura</taxon>
        <taxon>Panpulmonata</taxon>
        <taxon>Hygrophila</taxon>
        <taxon>Lymnaeoidea</taxon>
        <taxon>Planorbidae</taxon>
        <taxon>Biomphalaria</taxon>
    </lineage>
</organism>
<proteinExistence type="inferred from homology"/>
<dbReference type="GO" id="GO:0005739">
    <property type="term" value="C:mitochondrion"/>
    <property type="evidence" value="ECO:0007669"/>
    <property type="project" value="TreeGrafter"/>
</dbReference>
<evidence type="ECO:0000256" key="1">
    <source>
        <dbReference type="ARBA" id="ARBA00006886"/>
    </source>
</evidence>
<dbReference type="GO" id="GO:0004414">
    <property type="term" value="F:homoserine O-acetyltransferase activity"/>
    <property type="evidence" value="ECO:0007669"/>
    <property type="project" value="TreeGrafter"/>
</dbReference>
<dbReference type="SUPFAM" id="SSF53474">
    <property type="entry name" value="alpha/beta-Hydrolases"/>
    <property type="match status" value="1"/>
</dbReference>
<protein>
    <submittedName>
        <fullName evidence="4 5">Uncharacterized protein LOC106071356</fullName>
    </submittedName>
</protein>
<dbReference type="RefSeq" id="XP_055896964.1">
    <property type="nucleotide sequence ID" value="XM_056040989.1"/>
</dbReference>
<dbReference type="RefSeq" id="XP_055896965.1">
    <property type="nucleotide sequence ID" value="XM_056040990.1"/>
</dbReference>